<evidence type="ECO:0000256" key="2">
    <source>
        <dbReference type="SAM" id="Coils"/>
    </source>
</evidence>
<dbReference type="GO" id="GO:1990281">
    <property type="term" value="C:efflux pump complex"/>
    <property type="evidence" value="ECO:0007669"/>
    <property type="project" value="TreeGrafter"/>
</dbReference>
<reference evidence="5" key="1">
    <citation type="submission" date="2021-04" db="EMBL/GenBank/DDBJ databases">
        <title>Devosia litorisediminis sp. nov., isolated from a sand dune.</title>
        <authorList>
            <person name="Park S."/>
            <person name="Yoon J.-H."/>
        </authorList>
    </citation>
    <scope>NUCLEOTIDE SEQUENCE</scope>
    <source>
        <strain evidence="5">BSSL-BM10</strain>
    </source>
</reference>
<gene>
    <name evidence="5" type="ORF">KD146_14150</name>
</gene>
<evidence type="ECO:0000313" key="6">
    <source>
        <dbReference type="Proteomes" id="UP000678281"/>
    </source>
</evidence>
<dbReference type="Pfam" id="PF25917">
    <property type="entry name" value="BSH_RND"/>
    <property type="match status" value="1"/>
</dbReference>
<evidence type="ECO:0000256" key="3">
    <source>
        <dbReference type="SAM" id="Phobius"/>
    </source>
</evidence>
<name>A0A942EDA6_9HYPH</name>
<proteinExistence type="inferred from homology"/>
<dbReference type="Gene3D" id="1.10.287.470">
    <property type="entry name" value="Helix hairpin bin"/>
    <property type="match status" value="1"/>
</dbReference>
<dbReference type="Gene3D" id="2.40.30.170">
    <property type="match status" value="1"/>
</dbReference>
<dbReference type="InterPro" id="IPR006143">
    <property type="entry name" value="RND_pump_MFP"/>
</dbReference>
<dbReference type="Gene3D" id="2.40.50.100">
    <property type="match status" value="1"/>
</dbReference>
<dbReference type="PANTHER" id="PTHR30469:SF15">
    <property type="entry name" value="HLYD FAMILY OF SECRETION PROTEINS"/>
    <property type="match status" value="1"/>
</dbReference>
<keyword evidence="3" id="KW-0812">Transmembrane</keyword>
<keyword evidence="2" id="KW-0175">Coiled coil</keyword>
<dbReference type="InterPro" id="IPR058625">
    <property type="entry name" value="MdtA-like_BSH"/>
</dbReference>
<evidence type="ECO:0000259" key="4">
    <source>
        <dbReference type="Pfam" id="PF25917"/>
    </source>
</evidence>
<dbReference type="EMBL" id="JAGXTP010000002">
    <property type="protein sequence ID" value="MBS3849840.1"/>
    <property type="molecule type" value="Genomic_DNA"/>
</dbReference>
<evidence type="ECO:0000256" key="1">
    <source>
        <dbReference type="ARBA" id="ARBA00009477"/>
    </source>
</evidence>
<sequence length="365" mass="38547">MASPQHADNPQPVRRRRRNWRWLIVLLVLLVGAGAYGYVQRPWETKPTAVAVETVSEAPVSQLLAVNGRVAARDVVNIRSAVSGLVTNVGAREGASVALGDLLVQVDTAQPQALVDQAQAARAAGLVRQAQAQADADRARALGDNATRATREDAERSLTAASNEVARLTAALEQVQSQLSQYTITAPLSGTVLDRSVDQGQLIDTQTALFTVADLSQLLVETDVDELYSARIKQGLKALLKPVGDTVPQHGTVVFAAPTVDPSTGGRAIKIAFDQPVDLPVGLTVNANIIVAQTDAALAIPRGAILTEDTQSHVLLVQDGLAVAREIEFSDWPADRVIVTQGLAIGDQVILDPTSVTPGQSVVAE</sequence>
<dbReference type="AlphaFoldDB" id="A0A942EDA6"/>
<dbReference type="NCBIfam" id="TIGR01730">
    <property type="entry name" value="RND_mfp"/>
    <property type="match status" value="1"/>
</dbReference>
<dbReference type="Proteomes" id="UP000678281">
    <property type="component" value="Unassembled WGS sequence"/>
</dbReference>
<evidence type="ECO:0000313" key="5">
    <source>
        <dbReference type="EMBL" id="MBS3849840.1"/>
    </source>
</evidence>
<dbReference type="GO" id="GO:0015562">
    <property type="term" value="F:efflux transmembrane transporter activity"/>
    <property type="evidence" value="ECO:0007669"/>
    <property type="project" value="TreeGrafter"/>
</dbReference>
<keyword evidence="3" id="KW-1133">Transmembrane helix</keyword>
<comment type="similarity">
    <text evidence="1">Belongs to the membrane fusion protein (MFP) (TC 8.A.1) family.</text>
</comment>
<dbReference type="Gene3D" id="2.40.420.20">
    <property type="match status" value="1"/>
</dbReference>
<dbReference type="RefSeq" id="WP_212659470.1">
    <property type="nucleotide sequence ID" value="NZ_JAGXTP010000002.1"/>
</dbReference>
<accession>A0A942EDA6</accession>
<keyword evidence="3" id="KW-0472">Membrane</keyword>
<protein>
    <submittedName>
        <fullName evidence="5">Efflux RND transporter periplasmic adaptor subunit</fullName>
    </submittedName>
</protein>
<feature type="coiled-coil region" evidence="2">
    <location>
        <begin position="151"/>
        <end position="185"/>
    </location>
</feature>
<comment type="caution">
    <text evidence="5">The sequence shown here is derived from an EMBL/GenBank/DDBJ whole genome shotgun (WGS) entry which is preliminary data.</text>
</comment>
<keyword evidence="6" id="KW-1185">Reference proteome</keyword>
<dbReference type="PANTHER" id="PTHR30469">
    <property type="entry name" value="MULTIDRUG RESISTANCE PROTEIN MDTA"/>
    <property type="match status" value="1"/>
</dbReference>
<dbReference type="SUPFAM" id="SSF111369">
    <property type="entry name" value="HlyD-like secretion proteins"/>
    <property type="match status" value="1"/>
</dbReference>
<organism evidence="5 6">
    <name type="scientific">Devosia litorisediminis</name>
    <dbReference type="NCBI Taxonomy" id="2829817"/>
    <lineage>
        <taxon>Bacteria</taxon>
        <taxon>Pseudomonadati</taxon>
        <taxon>Pseudomonadota</taxon>
        <taxon>Alphaproteobacteria</taxon>
        <taxon>Hyphomicrobiales</taxon>
        <taxon>Devosiaceae</taxon>
        <taxon>Devosia</taxon>
    </lineage>
</organism>
<feature type="transmembrane region" description="Helical" evidence="3">
    <location>
        <begin position="20"/>
        <end position="39"/>
    </location>
</feature>
<feature type="domain" description="Multidrug resistance protein MdtA-like barrel-sandwich hybrid" evidence="4">
    <location>
        <begin position="75"/>
        <end position="212"/>
    </location>
</feature>